<name>A0A7J8H2B5_ROUAE</name>
<proteinExistence type="predicted"/>
<dbReference type="PANTHER" id="PTHR22708">
    <property type="entry name" value="LEUCINE-RICH REPEAT-CONTAINING PROTEIN 56"/>
    <property type="match status" value="1"/>
</dbReference>
<comment type="caution">
    <text evidence="4">The sequence shown here is derived from an EMBL/GenBank/DDBJ whole genome shotgun (WGS) entry which is preliminary data.</text>
</comment>
<evidence type="ECO:0000313" key="5">
    <source>
        <dbReference type="Proteomes" id="UP000593571"/>
    </source>
</evidence>
<evidence type="ECO:0000313" key="4">
    <source>
        <dbReference type="EMBL" id="KAF6466211.1"/>
    </source>
</evidence>
<dbReference type="PROSITE" id="PS51450">
    <property type="entry name" value="LRR"/>
    <property type="match status" value="1"/>
</dbReference>
<dbReference type="PANTHER" id="PTHR22708:SF0">
    <property type="entry name" value="LEUCINE-RICH REPEAT-CONTAINING PROTEIN 56"/>
    <property type="match status" value="1"/>
</dbReference>
<gene>
    <name evidence="4" type="ORF">HJG63_012723</name>
</gene>
<organism evidence="4 5">
    <name type="scientific">Rousettus aegyptiacus</name>
    <name type="common">Egyptian fruit bat</name>
    <name type="synonym">Pteropus aegyptiacus</name>
    <dbReference type="NCBI Taxonomy" id="9407"/>
    <lineage>
        <taxon>Eukaryota</taxon>
        <taxon>Metazoa</taxon>
        <taxon>Chordata</taxon>
        <taxon>Craniata</taxon>
        <taxon>Vertebrata</taxon>
        <taxon>Euteleostomi</taxon>
        <taxon>Mammalia</taxon>
        <taxon>Eutheria</taxon>
        <taxon>Laurasiatheria</taxon>
        <taxon>Chiroptera</taxon>
        <taxon>Yinpterochiroptera</taxon>
        <taxon>Pteropodoidea</taxon>
        <taxon>Pteropodidae</taxon>
        <taxon>Rousettinae</taxon>
        <taxon>Rousettus</taxon>
    </lineage>
</organism>
<dbReference type="InterPro" id="IPR032675">
    <property type="entry name" value="LRR_dom_sf"/>
</dbReference>
<evidence type="ECO:0000256" key="3">
    <source>
        <dbReference type="SAM" id="MobiDB-lite"/>
    </source>
</evidence>
<evidence type="ECO:0000256" key="2">
    <source>
        <dbReference type="ARBA" id="ARBA00022737"/>
    </source>
</evidence>
<dbReference type="AlphaFoldDB" id="A0A7J8H2B5"/>
<feature type="region of interest" description="Disordered" evidence="3">
    <location>
        <begin position="451"/>
        <end position="493"/>
    </location>
</feature>
<dbReference type="Gene3D" id="3.80.10.10">
    <property type="entry name" value="Ribonuclease Inhibitor"/>
    <property type="match status" value="1"/>
</dbReference>
<keyword evidence="5" id="KW-1185">Reference proteome</keyword>
<reference evidence="4 5" key="1">
    <citation type="journal article" date="2020" name="Nature">
        <title>Six reference-quality genomes reveal evolution of bat adaptations.</title>
        <authorList>
            <person name="Jebb D."/>
            <person name="Huang Z."/>
            <person name="Pippel M."/>
            <person name="Hughes G.M."/>
            <person name="Lavrichenko K."/>
            <person name="Devanna P."/>
            <person name="Winkler S."/>
            <person name="Jermiin L.S."/>
            <person name="Skirmuntt E.C."/>
            <person name="Katzourakis A."/>
            <person name="Burkitt-Gray L."/>
            <person name="Ray D.A."/>
            <person name="Sullivan K.A.M."/>
            <person name="Roscito J.G."/>
            <person name="Kirilenko B.M."/>
            <person name="Davalos L.M."/>
            <person name="Corthals A.P."/>
            <person name="Power M.L."/>
            <person name="Jones G."/>
            <person name="Ransome R.D."/>
            <person name="Dechmann D.K.N."/>
            <person name="Locatelli A.G."/>
            <person name="Puechmaille S.J."/>
            <person name="Fedrigo O."/>
            <person name="Jarvis E.D."/>
            <person name="Hiller M."/>
            <person name="Vernes S.C."/>
            <person name="Myers E.W."/>
            <person name="Teeling E.C."/>
        </authorList>
    </citation>
    <scope>NUCLEOTIDE SEQUENCE [LARGE SCALE GENOMIC DNA]</scope>
    <source>
        <strain evidence="4">MRouAeg1</strain>
        <tissue evidence="4">Muscle</tissue>
    </source>
</reference>
<dbReference type="InterPro" id="IPR040091">
    <property type="entry name" value="LRRC56"/>
</dbReference>
<dbReference type="Proteomes" id="UP000593571">
    <property type="component" value="Unassembled WGS sequence"/>
</dbReference>
<keyword evidence="2" id="KW-0677">Repeat</keyword>
<dbReference type="Pfam" id="PF12799">
    <property type="entry name" value="LRR_4"/>
    <property type="match status" value="1"/>
</dbReference>
<accession>A0A7J8H2B5</accession>
<dbReference type="SUPFAM" id="SSF52058">
    <property type="entry name" value="L domain-like"/>
    <property type="match status" value="1"/>
</dbReference>
<feature type="region of interest" description="Disordered" evidence="3">
    <location>
        <begin position="239"/>
        <end position="422"/>
    </location>
</feature>
<feature type="compositionally biased region" description="Low complexity" evidence="3">
    <location>
        <begin position="408"/>
        <end position="417"/>
    </location>
</feature>
<keyword evidence="1" id="KW-0433">Leucine-rich repeat</keyword>
<protein>
    <submittedName>
        <fullName evidence="4">Leucine rich repeat containing 56</fullName>
    </submittedName>
</protein>
<feature type="compositionally biased region" description="Low complexity" evidence="3">
    <location>
        <begin position="252"/>
        <end position="264"/>
    </location>
</feature>
<sequence length="493" mass="52628">MDRTWDRACGPRPSTASVQVRELSWQGLHNPCPQAEAPGSHGDGHSERLAEECLSPARLQALAQVDDLRLVSVLDLCVDTREHSLGNFGAHLPGLSQLKMNGSRLGSVRDLGTSLGRLRVLWLARCGLADLDGIGSLPALEELYVSYNSISDLSPLCLLERLEVLDLEGNSVEDLGQVLDEVPATHTGLPASRRLNQDWLMVKEAIKEGRVLGGLLPGLDHLHGDPIRRLGLELSLPETQPRAPRSWPFSPLVPGGPLPEGLLPTDPAPEDVASTLTHGAGPVLCGNPSKGLRQRQLRCPAPPERPLRCRPEDLAPSTPAPGPDPADSRDFAALAGPPAWREPRLRHVESQQGTEAPWRRPRRGPEEQEDETGPDTPSSPPSLAPEPSRTVGYNLLPCPPKLPVPRDSSSSGQGSTGLQFRARRLRALRGSGPGLGGGLPAAAALRALEVASGPSSRARGRLDPKPTADPAARSPALRCLPHLSPVTPAQTRP</sequence>
<evidence type="ECO:0000256" key="1">
    <source>
        <dbReference type="ARBA" id="ARBA00022614"/>
    </source>
</evidence>
<dbReference type="InterPro" id="IPR025875">
    <property type="entry name" value="Leu-rich_rpt_4"/>
</dbReference>
<dbReference type="InterPro" id="IPR001611">
    <property type="entry name" value="Leu-rich_rpt"/>
</dbReference>
<dbReference type="EMBL" id="JACASE010000005">
    <property type="protein sequence ID" value="KAF6466211.1"/>
    <property type="molecule type" value="Genomic_DNA"/>
</dbReference>